<dbReference type="Gene3D" id="1.20.1560.10">
    <property type="entry name" value="ABC transporter type 1, transmembrane domain"/>
    <property type="match status" value="1"/>
</dbReference>
<dbReference type="PROSITE" id="PS00211">
    <property type="entry name" value="ABC_TRANSPORTER_1"/>
    <property type="match status" value="1"/>
</dbReference>
<organism evidence="10 11">
    <name type="scientific">Gemelliphila palaticanis</name>
    <dbReference type="NCBI Taxonomy" id="81950"/>
    <lineage>
        <taxon>Bacteria</taxon>
        <taxon>Bacillati</taxon>
        <taxon>Bacillota</taxon>
        <taxon>Bacilli</taxon>
        <taxon>Bacillales</taxon>
        <taxon>Gemellaceae</taxon>
        <taxon>Gemelliphila</taxon>
    </lineage>
</organism>
<dbReference type="Pfam" id="PF00664">
    <property type="entry name" value="ABC_membrane"/>
    <property type="match status" value="1"/>
</dbReference>
<keyword evidence="2 7" id="KW-0812">Transmembrane</keyword>
<evidence type="ECO:0000259" key="9">
    <source>
        <dbReference type="PROSITE" id="PS50929"/>
    </source>
</evidence>
<keyword evidence="11" id="KW-1185">Reference proteome</keyword>
<keyword evidence="6 7" id="KW-0472">Membrane</keyword>
<dbReference type="GO" id="GO:0005524">
    <property type="term" value="F:ATP binding"/>
    <property type="evidence" value="ECO:0007669"/>
    <property type="project" value="UniProtKB-KW"/>
</dbReference>
<dbReference type="PANTHER" id="PTHR43394">
    <property type="entry name" value="ATP-DEPENDENT PERMEASE MDL1, MITOCHONDRIAL"/>
    <property type="match status" value="1"/>
</dbReference>
<feature type="transmembrane region" description="Helical" evidence="7">
    <location>
        <begin position="67"/>
        <end position="88"/>
    </location>
</feature>
<keyword evidence="4 10" id="KW-0067">ATP-binding</keyword>
<evidence type="ECO:0000256" key="5">
    <source>
        <dbReference type="ARBA" id="ARBA00022989"/>
    </source>
</evidence>
<dbReference type="InterPro" id="IPR017871">
    <property type="entry name" value="ABC_transporter-like_CS"/>
</dbReference>
<dbReference type="RefSeq" id="WP_179941426.1">
    <property type="nucleotide sequence ID" value="NZ_JACBYF010000009.1"/>
</dbReference>
<evidence type="ECO:0000256" key="3">
    <source>
        <dbReference type="ARBA" id="ARBA00022741"/>
    </source>
</evidence>
<dbReference type="InterPro" id="IPR036640">
    <property type="entry name" value="ABC1_TM_sf"/>
</dbReference>
<proteinExistence type="predicted"/>
<dbReference type="SMART" id="SM00382">
    <property type="entry name" value="AAA"/>
    <property type="match status" value="1"/>
</dbReference>
<evidence type="ECO:0000256" key="4">
    <source>
        <dbReference type="ARBA" id="ARBA00022840"/>
    </source>
</evidence>
<evidence type="ECO:0000313" key="11">
    <source>
        <dbReference type="Proteomes" id="UP000531840"/>
    </source>
</evidence>
<sequence length="586" mass="67373">MNKLQKDSKKNHYNVAKRLLNYASKYKILLIMALLFLFLTTLVQAIIPQVAKYFIDNYIGDSFTNKTIIFILAGYYLLFLMQAGFNYIGRVSFAKVSYGVVKDLRNDAFSNMQKLSMNYFDKTASGSIVSRITNDTENISNMFGVVFSGFIRGIFLILVSIYSIFLLNYNLGFFILLLFPIIALCIYYYRKLSIPLIEKTRSKISEINSKLAESIDGMSIIQSFSQEERLKEDFEKTNNEYYHYYIKYLKVDSLLLRPALALLKILAYTILLAYFGFRGVELGLTAGIMYAFIQYINRLFDPLIELTQSFAVLQRSVVSADRIFELIDNDDYEPSQNNKDIKITRGDIEFKNVSFSYDGKRDVLKNINFKVSKGETIAFVGHTGSGKSSIINLFMRFYDFDRGNIFIDGYDIKDFSRKELFTNIGLVLQDPFLYHGNIKDNIKLFTDNLSDEDIEEAAKFVDANTFIEQLEDKYNHRVTERGTTFSSGQRQLIAFARTIALKPKVLILDEATANIDSETEELIQNSLRKMRKGRTTIAIAHRLSTIQDANCIYVLDKGEIIESGTHEQLLEQKGTYYSMYKLQVSS</sequence>
<gene>
    <name evidence="10" type="ORF">HZY85_05430</name>
</gene>
<feature type="domain" description="ABC transporter" evidence="8">
    <location>
        <begin position="348"/>
        <end position="582"/>
    </location>
</feature>
<keyword evidence="3" id="KW-0547">Nucleotide-binding</keyword>
<dbReference type="Gene3D" id="3.40.50.300">
    <property type="entry name" value="P-loop containing nucleotide triphosphate hydrolases"/>
    <property type="match status" value="1"/>
</dbReference>
<dbReference type="CDD" id="cd03254">
    <property type="entry name" value="ABCC_Glucan_exporter_like"/>
    <property type="match status" value="1"/>
</dbReference>
<evidence type="ECO:0000256" key="2">
    <source>
        <dbReference type="ARBA" id="ARBA00022692"/>
    </source>
</evidence>
<feature type="transmembrane region" description="Helical" evidence="7">
    <location>
        <begin position="254"/>
        <end position="276"/>
    </location>
</feature>
<comment type="caution">
    <text evidence="10">The sequence shown here is derived from an EMBL/GenBank/DDBJ whole genome shotgun (WGS) entry which is preliminary data.</text>
</comment>
<dbReference type="Pfam" id="PF00005">
    <property type="entry name" value="ABC_tran"/>
    <property type="match status" value="1"/>
</dbReference>
<feature type="transmembrane region" description="Helical" evidence="7">
    <location>
        <begin position="171"/>
        <end position="189"/>
    </location>
</feature>
<evidence type="ECO:0000313" key="10">
    <source>
        <dbReference type="EMBL" id="NYS47639.1"/>
    </source>
</evidence>
<dbReference type="PROSITE" id="PS50893">
    <property type="entry name" value="ABC_TRANSPORTER_2"/>
    <property type="match status" value="1"/>
</dbReference>
<accession>A0ABX2T2F1</accession>
<comment type="subcellular location">
    <subcellularLocation>
        <location evidence="1">Cell membrane</location>
        <topology evidence="1">Multi-pass membrane protein</topology>
    </subcellularLocation>
</comment>
<evidence type="ECO:0000259" key="8">
    <source>
        <dbReference type="PROSITE" id="PS50893"/>
    </source>
</evidence>
<evidence type="ECO:0000256" key="6">
    <source>
        <dbReference type="ARBA" id="ARBA00023136"/>
    </source>
</evidence>
<dbReference type="CDD" id="cd18544">
    <property type="entry name" value="ABC_6TM_TmrA_like"/>
    <property type="match status" value="1"/>
</dbReference>
<dbReference type="InterPro" id="IPR003593">
    <property type="entry name" value="AAA+_ATPase"/>
</dbReference>
<dbReference type="InterPro" id="IPR011527">
    <property type="entry name" value="ABC1_TM_dom"/>
</dbReference>
<dbReference type="InterPro" id="IPR039421">
    <property type="entry name" value="Type_1_exporter"/>
</dbReference>
<reference evidence="10 11" key="1">
    <citation type="submission" date="2020-07" db="EMBL/GenBank/DDBJ databases">
        <title>MOT database genomes.</title>
        <authorList>
            <person name="Joseph S."/>
            <person name="Aduse-Opoku J."/>
            <person name="Hashim A."/>
            <person name="Wade W."/>
            <person name="Curtis M."/>
        </authorList>
    </citation>
    <scope>NUCLEOTIDE SEQUENCE [LARGE SCALE GENOMIC DNA]</scope>
    <source>
        <strain evidence="10 11">CIP 106318</strain>
    </source>
</reference>
<dbReference type="InterPro" id="IPR027417">
    <property type="entry name" value="P-loop_NTPase"/>
</dbReference>
<feature type="transmembrane region" description="Helical" evidence="7">
    <location>
        <begin position="141"/>
        <end position="165"/>
    </location>
</feature>
<dbReference type="SUPFAM" id="SSF52540">
    <property type="entry name" value="P-loop containing nucleoside triphosphate hydrolases"/>
    <property type="match status" value="1"/>
</dbReference>
<dbReference type="PROSITE" id="PS50929">
    <property type="entry name" value="ABC_TM1F"/>
    <property type="match status" value="1"/>
</dbReference>
<dbReference type="PANTHER" id="PTHR43394:SF1">
    <property type="entry name" value="ATP-BINDING CASSETTE SUB-FAMILY B MEMBER 10, MITOCHONDRIAL"/>
    <property type="match status" value="1"/>
</dbReference>
<keyword evidence="5 7" id="KW-1133">Transmembrane helix</keyword>
<protein>
    <submittedName>
        <fullName evidence="10">ABC transporter ATP-binding protein</fullName>
    </submittedName>
</protein>
<dbReference type="InterPro" id="IPR003439">
    <property type="entry name" value="ABC_transporter-like_ATP-bd"/>
</dbReference>
<evidence type="ECO:0000256" key="1">
    <source>
        <dbReference type="ARBA" id="ARBA00004651"/>
    </source>
</evidence>
<evidence type="ECO:0000256" key="7">
    <source>
        <dbReference type="SAM" id="Phobius"/>
    </source>
</evidence>
<dbReference type="Proteomes" id="UP000531840">
    <property type="component" value="Unassembled WGS sequence"/>
</dbReference>
<feature type="transmembrane region" description="Helical" evidence="7">
    <location>
        <begin position="28"/>
        <end position="47"/>
    </location>
</feature>
<name>A0ABX2T2F1_9BACL</name>
<feature type="domain" description="ABC transmembrane type-1" evidence="9">
    <location>
        <begin position="31"/>
        <end position="315"/>
    </location>
</feature>
<dbReference type="SUPFAM" id="SSF90123">
    <property type="entry name" value="ABC transporter transmembrane region"/>
    <property type="match status" value="1"/>
</dbReference>
<dbReference type="EMBL" id="JACBYF010000009">
    <property type="protein sequence ID" value="NYS47639.1"/>
    <property type="molecule type" value="Genomic_DNA"/>
</dbReference>